<dbReference type="InterPro" id="IPR011576">
    <property type="entry name" value="Pyridox_Oxase_N"/>
</dbReference>
<dbReference type="SUPFAM" id="SSF50475">
    <property type="entry name" value="FMN-binding split barrel"/>
    <property type="match status" value="1"/>
</dbReference>
<dbReference type="InterPro" id="IPR012349">
    <property type="entry name" value="Split_barrel_FMN-bd"/>
</dbReference>
<sequence length="139" mass="15217">MLERNQLKMKMAKEVMTLLNDKESTKVLTSLSADGIPHTVVIGSTMAPQSDLLCAAEVLMQKTSSNLKENKQVSILTVKGKDSYQVKAVVKEYLQDGPLFAKVKQELANKGMPCKGIWTFEPTEAYDQSAGPNAGQQIV</sequence>
<gene>
    <name evidence="2" type="ORF">EXM22_10050</name>
</gene>
<feature type="domain" description="Pyridoxamine 5'-phosphate oxidase N-terminal" evidence="1">
    <location>
        <begin position="13"/>
        <end position="125"/>
    </location>
</feature>
<dbReference type="Proteomes" id="UP000324209">
    <property type="component" value="Chromosome"/>
</dbReference>
<dbReference type="Gene3D" id="2.30.110.10">
    <property type="entry name" value="Electron Transport, Fmn-binding Protein, Chain A"/>
    <property type="match status" value="1"/>
</dbReference>
<evidence type="ECO:0000259" key="1">
    <source>
        <dbReference type="Pfam" id="PF01243"/>
    </source>
</evidence>
<reference evidence="2 3" key="1">
    <citation type="submission" date="2019-02" db="EMBL/GenBank/DDBJ databases">
        <title>Complete Genome Sequence and Methylome Analysis of free living Spirochaetas.</title>
        <authorList>
            <person name="Fomenkov A."/>
            <person name="Dubinina G."/>
            <person name="Leshcheva N."/>
            <person name="Mikheeva N."/>
            <person name="Grabovich M."/>
            <person name="Vincze T."/>
            <person name="Roberts R.J."/>
        </authorList>
    </citation>
    <scope>NUCLEOTIDE SEQUENCE [LARGE SCALE GENOMIC DNA]</scope>
    <source>
        <strain evidence="2 3">K2</strain>
    </source>
</reference>
<dbReference type="EMBL" id="CP036150">
    <property type="protein sequence ID" value="QEN08313.1"/>
    <property type="molecule type" value="Genomic_DNA"/>
</dbReference>
<evidence type="ECO:0000313" key="2">
    <source>
        <dbReference type="EMBL" id="QEN08313.1"/>
    </source>
</evidence>
<evidence type="ECO:0000313" key="3">
    <source>
        <dbReference type="Proteomes" id="UP000324209"/>
    </source>
</evidence>
<dbReference type="OrthoDB" id="5340198at2"/>
<dbReference type="Pfam" id="PF01243">
    <property type="entry name" value="PNPOx_N"/>
    <property type="match status" value="1"/>
</dbReference>
<organism evidence="2 3">
    <name type="scientific">Oceanispirochaeta crateris</name>
    <dbReference type="NCBI Taxonomy" id="2518645"/>
    <lineage>
        <taxon>Bacteria</taxon>
        <taxon>Pseudomonadati</taxon>
        <taxon>Spirochaetota</taxon>
        <taxon>Spirochaetia</taxon>
        <taxon>Spirochaetales</taxon>
        <taxon>Spirochaetaceae</taxon>
        <taxon>Oceanispirochaeta</taxon>
    </lineage>
</organism>
<dbReference type="KEGG" id="ock:EXM22_10050"/>
<dbReference type="AlphaFoldDB" id="A0A5C1QJI8"/>
<proteinExistence type="predicted"/>
<dbReference type="PANTHER" id="PTHR40660:SF1">
    <property type="entry name" value="5'-PHOSPHATE OXIDASE PUTATIVE DOMAIN-CONTAINING PROTEIN-RELATED"/>
    <property type="match status" value="1"/>
</dbReference>
<dbReference type="PANTHER" id="PTHR40660">
    <property type="entry name" value="5'-PHOSPHATE OXIDASE PUTATIVE DOMAIN-CONTAINING PROTEIN-RELATED"/>
    <property type="match status" value="1"/>
</dbReference>
<name>A0A5C1QJI8_9SPIO</name>
<accession>A0A5C1QJI8</accession>
<protein>
    <recommendedName>
        <fullName evidence="1">Pyridoxamine 5'-phosphate oxidase N-terminal domain-containing protein</fullName>
    </recommendedName>
</protein>
<keyword evidence="3" id="KW-1185">Reference proteome</keyword>